<dbReference type="Gene3D" id="3.40.1350.10">
    <property type="match status" value="1"/>
</dbReference>
<reference evidence="5" key="1">
    <citation type="submission" date="2023-03" db="EMBL/GenBank/DDBJ databases">
        <title>Parabacteroides distasonis, a bacteria resistant against UC.</title>
        <authorList>
            <person name="Dai W."/>
        </authorList>
    </citation>
    <scope>NUCLEOTIDE SEQUENCE</scope>
    <source>
        <strain evidence="5">F1-28</strain>
    </source>
</reference>
<dbReference type="GO" id="GO:0016788">
    <property type="term" value="F:hydrolase activity, acting on ester bonds"/>
    <property type="evidence" value="ECO:0007669"/>
    <property type="project" value="InterPro"/>
</dbReference>
<sequence>MRNIESQTQQACVRYFRLQYPRYAGCFFSVPNGGRRDTVTGAILKAEGALSGVADLFLSVPNNVHHGLYVEMKTRKGRQQDSQKAFQKAVEAQGYRYEICRSLDDFIALIKDYLNG</sequence>
<keyword evidence="2" id="KW-0540">Nuclease</keyword>
<dbReference type="InterPro" id="IPR014883">
    <property type="entry name" value="VRR_NUC"/>
</dbReference>
<feature type="domain" description="VRR-NUC" evidence="4">
    <location>
        <begin position="3"/>
        <end position="104"/>
    </location>
</feature>
<dbReference type="GO" id="GO:0003676">
    <property type="term" value="F:nucleic acid binding"/>
    <property type="evidence" value="ECO:0007669"/>
    <property type="project" value="InterPro"/>
</dbReference>
<evidence type="ECO:0000256" key="1">
    <source>
        <dbReference type="ARBA" id="ARBA00001946"/>
    </source>
</evidence>
<comment type="cofactor">
    <cofactor evidence="1">
        <name>Mg(2+)</name>
        <dbReference type="ChEBI" id="CHEBI:18420"/>
    </cofactor>
</comment>
<evidence type="ECO:0000256" key="2">
    <source>
        <dbReference type="ARBA" id="ARBA00022722"/>
    </source>
</evidence>
<keyword evidence="3" id="KW-0378">Hydrolase</keyword>
<gene>
    <name evidence="5" type="ORF">P2T59_05575</name>
</gene>
<protein>
    <submittedName>
        <fullName evidence="5">VRR-NUC domain-containing protein</fullName>
    </submittedName>
</protein>
<evidence type="ECO:0000313" key="5">
    <source>
        <dbReference type="EMBL" id="WET65458.1"/>
    </source>
</evidence>
<dbReference type="Pfam" id="PF08774">
    <property type="entry name" value="VRR_NUC"/>
    <property type="match status" value="1"/>
</dbReference>
<evidence type="ECO:0000256" key="3">
    <source>
        <dbReference type="ARBA" id="ARBA00022801"/>
    </source>
</evidence>
<dbReference type="Proteomes" id="UP001221009">
    <property type="component" value="Chromosome"/>
</dbReference>
<name>A0AAX3QVI6_PARDI</name>
<dbReference type="SMART" id="SM00990">
    <property type="entry name" value="VRR_NUC"/>
    <property type="match status" value="1"/>
</dbReference>
<evidence type="ECO:0000259" key="4">
    <source>
        <dbReference type="SMART" id="SM00990"/>
    </source>
</evidence>
<proteinExistence type="predicted"/>
<dbReference type="InterPro" id="IPR011856">
    <property type="entry name" value="tRNA_endonuc-like_dom_sf"/>
</dbReference>
<dbReference type="AlphaFoldDB" id="A0AAX3QVI6"/>
<dbReference type="RefSeq" id="WP_276507705.1">
    <property type="nucleotide sequence ID" value="NZ_CP120353.1"/>
</dbReference>
<organism evidence="5 6">
    <name type="scientific">Parabacteroides distasonis</name>
    <dbReference type="NCBI Taxonomy" id="823"/>
    <lineage>
        <taxon>Bacteria</taxon>
        <taxon>Pseudomonadati</taxon>
        <taxon>Bacteroidota</taxon>
        <taxon>Bacteroidia</taxon>
        <taxon>Bacteroidales</taxon>
        <taxon>Tannerellaceae</taxon>
        <taxon>Parabacteroides</taxon>
    </lineage>
</organism>
<dbReference type="GO" id="GO:0004518">
    <property type="term" value="F:nuclease activity"/>
    <property type="evidence" value="ECO:0007669"/>
    <property type="project" value="UniProtKB-KW"/>
</dbReference>
<dbReference type="EMBL" id="CP120353">
    <property type="protein sequence ID" value="WET65458.1"/>
    <property type="molecule type" value="Genomic_DNA"/>
</dbReference>
<evidence type="ECO:0000313" key="6">
    <source>
        <dbReference type="Proteomes" id="UP001221009"/>
    </source>
</evidence>
<accession>A0AAX3QVI6</accession>